<dbReference type="AlphaFoldDB" id="A0A803KPF9"/>
<dbReference type="PANTHER" id="PTHR21089:SF12">
    <property type="entry name" value="BIFUNCTIONAL 3-DEHYDROQUINATE DEHYDRATASE_SHIKIMATE DEHYDROGENASE, CHLOROPLASTIC"/>
    <property type="match status" value="1"/>
</dbReference>
<dbReference type="InterPro" id="IPR022893">
    <property type="entry name" value="Shikimate_DH_fam"/>
</dbReference>
<name>A0A803KPF9_CHEQI</name>
<sequence>MICTSILAKTVEAMLVQVREAKKQGADLVELRPTWEGGQYNGDEGMRQSALHKAMELGADYVDVEFKVADEFFKSINDDEKELNKTNIIVSSHNFVNTPSLEEFGGLMASIQAVGADIVKIATTAVYITDNARIMQLLAYSQVPMIRVVMGEKGLNVKDTQREIWWIPYICNP</sequence>
<dbReference type="GO" id="GO:0019632">
    <property type="term" value="P:shikimate metabolic process"/>
    <property type="evidence" value="ECO:0007669"/>
    <property type="project" value="TreeGrafter"/>
</dbReference>
<reference evidence="1" key="1">
    <citation type="journal article" date="2017" name="Nature">
        <title>The genome of Chenopodium quinoa.</title>
        <authorList>
            <person name="Jarvis D.E."/>
            <person name="Ho Y.S."/>
            <person name="Lightfoot D.J."/>
            <person name="Schmoeckel S.M."/>
            <person name="Li B."/>
            <person name="Borm T.J.A."/>
            <person name="Ohyanagi H."/>
            <person name="Mineta K."/>
            <person name="Michell C.T."/>
            <person name="Saber N."/>
            <person name="Kharbatia N.M."/>
            <person name="Rupper R.R."/>
            <person name="Sharp A.R."/>
            <person name="Dally N."/>
            <person name="Boughton B.A."/>
            <person name="Woo Y.H."/>
            <person name="Gao G."/>
            <person name="Schijlen E.G.W.M."/>
            <person name="Guo X."/>
            <person name="Momin A.A."/>
            <person name="Negrao S."/>
            <person name="Al-Babili S."/>
            <person name="Gehring C."/>
            <person name="Roessner U."/>
            <person name="Jung C."/>
            <person name="Murphy K."/>
            <person name="Arold S.T."/>
            <person name="Gojobori T."/>
            <person name="van der Linden C.G."/>
            <person name="van Loo E.N."/>
            <person name="Jellen E.N."/>
            <person name="Maughan P.J."/>
            <person name="Tester M."/>
        </authorList>
    </citation>
    <scope>NUCLEOTIDE SEQUENCE [LARGE SCALE GENOMIC DNA]</scope>
    <source>
        <strain evidence="1">cv. PI 614886</strain>
    </source>
</reference>
<protein>
    <recommendedName>
        <fullName evidence="3">3-dehydroquinate dehydratase</fullName>
    </recommendedName>
</protein>
<dbReference type="InterPro" id="IPR001381">
    <property type="entry name" value="DHquinase_I"/>
</dbReference>
<dbReference type="GO" id="GO:0004764">
    <property type="term" value="F:shikimate 3-dehydrogenase (NADP+) activity"/>
    <property type="evidence" value="ECO:0007669"/>
    <property type="project" value="InterPro"/>
</dbReference>
<dbReference type="PANTHER" id="PTHR21089">
    <property type="entry name" value="SHIKIMATE DEHYDROGENASE"/>
    <property type="match status" value="1"/>
</dbReference>
<evidence type="ECO:0000313" key="2">
    <source>
        <dbReference type="Proteomes" id="UP000596660"/>
    </source>
</evidence>
<accession>A0A803KPF9</accession>
<dbReference type="GO" id="GO:0003855">
    <property type="term" value="F:3-dehydroquinate dehydratase activity"/>
    <property type="evidence" value="ECO:0007669"/>
    <property type="project" value="InterPro"/>
</dbReference>
<evidence type="ECO:0008006" key="3">
    <source>
        <dbReference type="Google" id="ProtNLM"/>
    </source>
</evidence>
<dbReference type="InterPro" id="IPR013785">
    <property type="entry name" value="Aldolase_TIM"/>
</dbReference>
<dbReference type="GO" id="GO:0009423">
    <property type="term" value="P:chorismate biosynthetic process"/>
    <property type="evidence" value="ECO:0007669"/>
    <property type="project" value="TreeGrafter"/>
</dbReference>
<dbReference type="EnsemblPlants" id="AUR62000915-RA">
    <property type="protein sequence ID" value="AUR62000915-RA:cds"/>
    <property type="gene ID" value="AUR62000915"/>
</dbReference>
<evidence type="ECO:0000313" key="1">
    <source>
        <dbReference type="EnsemblPlants" id="AUR62000915-RA:cds"/>
    </source>
</evidence>
<dbReference type="Gene3D" id="3.20.20.70">
    <property type="entry name" value="Aldolase class I"/>
    <property type="match status" value="1"/>
</dbReference>
<dbReference type="Pfam" id="PF01487">
    <property type="entry name" value="DHquinase_I"/>
    <property type="match status" value="1"/>
</dbReference>
<dbReference type="Gramene" id="AUR62000915-RA">
    <property type="protein sequence ID" value="AUR62000915-RA:cds"/>
    <property type="gene ID" value="AUR62000915"/>
</dbReference>
<keyword evidence="2" id="KW-1185">Reference proteome</keyword>
<reference evidence="1" key="2">
    <citation type="submission" date="2021-03" db="UniProtKB">
        <authorList>
            <consortium name="EnsemblPlants"/>
        </authorList>
    </citation>
    <scope>IDENTIFICATION</scope>
</reference>
<dbReference type="OMA" id="MENGWHL"/>
<dbReference type="SUPFAM" id="SSF51569">
    <property type="entry name" value="Aldolase"/>
    <property type="match status" value="1"/>
</dbReference>
<dbReference type="CDD" id="cd00502">
    <property type="entry name" value="DHQase_I"/>
    <property type="match status" value="1"/>
</dbReference>
<dbReference type="Proteomes" id="UP000596660">
    <property type="component" value="Unplaced"/>
</dbReference>
<proteinExistence type="predicted"/>
<organism evidence="1 2">
    <name type="scientific">Chenopodium quinoa</name>
    <name type="common">Quinoa</name>
    <dbReference type="NCBI Taxonomy" id="63459"/>
    <lineage>
        <taxon>Eukaryota</taxon>
        <taxon>Viridiplantae</taxon>
        <taxon>Streptophyta</taxon>
        <taxon>Embryophyta</taxon>
        <taxon>Tracheophyta</taxon>
        <taxon>Spermatophyta</taxon>
        <taxon>Magnoliopsida</taxon>
        <taxon>eudicotyledons</taxon>
        <taxon>Gunneridae</taxon>
        <taxon>Pentapetalae</taxon>
        <taxon>Caryophyllales</taxon>
        <taxon>Chenopodiaceae</taxon>
        <taxon>Chenopodioideae</taxon>
        <taxon>Atripliceae</taxon>
        <taxon>Chenopodium</taxon>
    </lineage>
</organism>